<evidence type="ECO:0000259" key="7">
    <source>
        <dbReference type="Pfam" id="PF22666"/>
    </source>
</evidence>
<keyword evidence="3" id="KW-0378">Hydrolase</keyword>
<reference evidence="8" key="2">
    <citation type="journal article" date="2021" name="PeerJ">
        <title>Extensive microbial diversity within the chicken gut microbiome revealed by metagenomics and culture.</title>
        <authorList>
            <person name="Gilroy R."/>
            <person name="Ravi A."/>
            <person name="Getino M."/>
            <person name="Pursley I."/>
            <person name="Horton D.L."/>
            <person name="Alikhan N.F."/>
            <person name="Baker D."/>
            <person name="Gharbi K."/>
            <person name="Hall N."/>
            <person name="Watson M."/>
            <person name="Adriaenssens E.M."/>
            <person name="Foster-Nyarko E."/>
            <person name="Jarju S."/>
            <person name="Secka A."/>
            <person name="Antonio M."/>
            <person name="Oren A."/>
            <person name="Chaudhuri R.R."/>
            <person name="La Ragione R."/>
            <person name="Hildebrand F."/>
            <person name="Pallen M.J."/>
        </authorList>
    </citation>
    <scope>NUCLEOTIDE SEQUENCE</scope>
    <source>
        <strain evidence="8">CHK195-4489</strain>
    </source>
</reference>
<dbReference type="Gene3D" id="2.60.120.260">
    <property type="entry name" value="Galactose-binding domain-like"/>
    <property type="match status" value="1"/>
</dbReference>
<feature type="domain" description="Beta-mannosidase-like galactose-binding" evidence="7">
    <location>
        <begin position="15"/>
        <end position="173"/>
    </location>
</feature>
<dbReference type="EMBL" id="DVMM01000084">
    <property type="protein sequence ID" value="HIU29473.1"/>
    <property type="molecule type" value="Genomic_DNA"/>
</dbReference>
<dbReference type="AlphaFoldDB" id="A0A9D1I743"/>
<feature type="domain" description="Beta-mannosidase Ig-fold" evidence="6">
    <location>
        <begin position="763"/>
        <end position="805"/>
    </location>
</feature>
<evidence type="ECO:0000256" key="5">
    <source>
        <dbReference type="ARBA" id="ARBA00023295"/>
    </source>
</evidence>
<dbReference type="InterPro" id="IPR041625">
    <property type="entry name" value="Beta-mannosidase_Ig"/>
</dbReference>
<reference evidence="8" key="1">
    <citation type="submission" date="2020-10" db="EMBL/GenBank/DDBJ databases">
        <authorList>
            <person name="Gilroy R."/>
        </authorList>
    </citation>
    <scope>NUCLEOTIDE SEQUENCE</scope>
    <source>
        <strain evidence="8">CHK195-4489</strain>
    </source>
</reference>
<dbReference type="InterPro" id="IPR013783">
    <property type="entry name" value="Ig-like_fold"/>
</dbReference>
<evidence type="ECO:0000259" key="6">
    <source>
        <dbReference type="Pfam" id="PF17753"/>
    </source>
</evidence>
<comment type="caution">
    <text evidence="8">The sequence shown here is derived from an EMBL/GenBank/DDBJ whole genome shotgun (WGS) entry which is preliminary data.</text>
</comment>
<keyword evidence="5" id="KW-0326">Glycosidase</keyword>
<dbReference type="Gene3D" id="3.20.20.80">
    <property type="entry name" value="Glycosidases"/>
    <property type="match status" value="1"/>
</dbReference>
<dbReference type="InterPro" id="IPR036156">
    <property type="entry name" value="Beta-gal/glucu_dom_sf"/>
</dbReference>
<dbReference type="PANTHER" id="PTHR43730:SF1">
    <property type="entry name" value="BETA-MANNOSIDASE"/>
    <property type="match status" value="1"/>
</dbReference>
<dbReference type="InterPro" id="IPR017853">
    <property type="entry name" value="GH"/>
</dbReference>
<evidence type="ECO:0000256" key="4">
    <source>
        <dbReference type="ARBA" id="ARBA00023180"/>
    </source>
</evidence>
<proteinExistence type="predicted"/>
<dbReference type="EC" id="3.2.1.25" evidence="2"/>
<sequence>MREISLCGAWRLRGRNAAAGTEIDVNGTVPGCVHTDLIRNGIVTDLYRRDNADSFRWIEMSDWVYSREFMCDTVEPGARLVFEGLDVYCDIYLNGTWIGHAENMFLEHVFAVDGILVSGSNTLEVYFYSPVLAVRGRKARPAAFTAERLYTRRMQCTYGWDWVDRFVTCGIFRPVSLRFGQRAAEEDDLYIYTVSADAKWAEIAAEMRFHRSCTARAELFDPEGRLIYKKDFYCAEELRKERISIENPQLWYPNGSGKQPLYLFQLTADGEPAVSCRFGVRTARIVQPVDLPGSAAYDLCRRLQNTESGEEYDFNETFSGFRVMINGAAVWCRGGNWVPCEPFPSEESDEKITGLLELAACAGINLIRIWGGGIFEKQHFYRECDRLGILVVQDFMMACGSYPEDEPWFLRQLSLEAESAAKRLRNHPCLLWWSGDNENAVRGSDLDPSYTGRRSALCAIAPVLQKFDPQRLFLPSSPYGGDRYASKTCGTTHNTQFLGYLLDFIDRGAIENYREYFKEYIARFIAEEPTMGAVSLCSLRKFMTEDDIFGEDLSMWRYHTKTNPSLPKELLDYTLRFAERLLGGFRDGADRLFKLQYIQYEWMRLTMEQYRRNQDFCGGVIYWMFDECWPAASGWSFIDYYGVPKAAYYAFKEAARSVTASFDRQEDGTLQLYAANDTPDAIPAELTLTRIGRDGSAAGALHRSQEIPAGGASCIFTVPEELVPGEEELLVCDLRCGLGRHRTFYKAGLLRLRECGGVSVLQEDGSVTVEAAAYVHAVAFDAEAVLEDNFFSLLPGEKRTVRIAPLHGSSGRLAVKTYTTAENIPEGNEIGVEV</sequence>
<dbReference type="GO" id="GO:0006516">
    <property type="term" value="P:glycoprotein catabolic process"/>
    <property type="evidence" value="ECO:0007669"/>
    <property type="project" value="TreeGrafter"/>
</dbReference>
<evidence type="ECO:0000313" key="9">
    <source>
        <dbReference type="Proteomes" id="UP000824089"/>
    </source>
</evidence>
<dbReference type="Pfam" id="PF17753">
    <property type="entry name" value="Ig_mannosidase"/>
    <property type="match status" value="1"/>
</dbReference>
<organism evidence="8 9">
    <name type="scientific">Candidatus Egerieisoma faecipullorum</name>
    <dbReference type="NCBI Taxonomy" id="2840963"/>
    <lineage>
        <taxon>Bacteria</taxon>
        <taxon>Bacillati</taxon>
        <taxon>Bacillota</taxon>
        <taxon>Clostridia</taxon>
        <taxon>Eubacteriales</taxon>
        <taxon>Clostridiaceae</taxon>
        <taxon>Clostridiaceae incertae sedis</taxon>
        <taxon>Candidatus Egerieisoma</taxon>
    </lineage>
</organism>
<dbReference type="Gene3D" id="2.60.40.10">
    <property type="entry name" value="Immunoglobulins"/>
    <property type="match status" value="2"/>
</dbReference>
<name>A0A9D1I743_9CLOT</name>
<keyword evidence="4" id="KW-0325">Glycoprotein</keyword>
<dbReference type="SUPFAM" id="SSF51445">
    <property type="entry name" value="(Trans)glycosidases"/>
    <property type="match status" value="1"/>
</dbReference>
<evidence type="ECO:0000313" key="8">
    <source>
        <dbReference type="EMBL" id="HIU29473.1"/>
    </source>
</evidence>
<dbReference type="InterPro" id="IPR008979">
    <property type="entry name" value="Galactose-bd-like_sf"/>
</dbReference>
<evidence type="ECO:0000256" key="1">
    <source>
        <dbReference type="ARBA" id="ARBA00000829"/>
    </source>
</evidence>
<dbReference type="Pfam" id="PF22666">
    <property type="entry name" value="Glyco_hydro_2_N2"/>
    <property type="match status" value="1"/>
</dbReference>
<protein>
    <recommendedName>
        <fullName evidence="2">beta-mannosidase</fullName>
        <ecNumber evidence="2">3.2.1.25</ecNumber>
    </recommendedName>
</protein>
<accession>A0A9D1I743</accession>
<gene>
    <name evidence="8" type="ORF">IAD50_04150</name>
</gene>
<dbReference type="InterPro" id="IPR054593">
    <property type="entry name" value="Beta-mannosidase-like_N2"/>
</dbReference>
<evidence type="ECO:0000256" key="2">
    <source>
        <dbReference type="ARBA" id="ARBA00012754"/>
    </source>
</evidence>
<dbReference type="PANTHER" id="PTHR43730">
    <property type="entry name" value="BETA-MANNOSIDASE"/>
    <property type="match status" value="1"/>
</dbReference>
<comment type="catalytic activity">
    <reaction evidence="1">
        <text>Hydrolysis of terminal, non-reducing beta-D-mannose residues in beta-D-mannosides.</text>
        <dbReference type="EC" id="3.2.1.25"/>
    </reaction>
</comment>
<dbReference type="Proteomes" id="UP000824089">
    <property type="component" value="Unassembled WGS sequence"/>
</dbReference>
<dbReference type="GO" id="GO:0004567">
    <property type="term" value="F:beta-mannosidase activity"/>
    <property type="evidence" value="ECO:0007669"/>
    <property type="project" value="UniProtKB-EC"/>
</dbReference>
<dbReference type="SUPFAM" id="SSF49303">
    <property type="entry name" value="beta-Galactosidase/glucuronidase domain"/>
    <property type="match status" value="2"/>
</dbReference>
<dbReference type="SUPFAM" id="SSF49785">
    <property type="entry name" value="Galactose-binding domain-like"/>
    <property type="match status" value="1"/>
</dbReference>
<dbReference type="InterPro" id="IPR050887">
    <property type="entry name" value="Beta-mannosidase_GH2"/>
</dbReference>
<evidence type="ECO:0000256" key="3">
    <source>
        <dbReference type="ARBA" id="ARBA00022801"/>
    </source>
</evidence>